<reference evidence="3" key="1">
    <citation type="submission" date="2022-03" db="EMBL/GenBank/DDBJ databases">
        <authorList>
            <person name="Tunstrom K."/>
        </authorList>
    </citation>
    <scope>NUCLEOTIDE SEQUENCE</scope>
</reference>
<feature type="compositionally biased region" description="Acidic residues" evidence="1">
    <location>
        <begin position="80"/>
        <end position="98"/>
    </location>
</feature>
<dbReference type="AlphaFoldDB" id="A0AAU9U297"/>
<feature type="chain" id="PRO_5043818492" evidence="2">
    <location>
        <begin position="19"/>
        <end position="98"/>
    </location>
</feature>
<sequence>MRCHILFFVMLFCVFTLCEMKKKIMDYPTDKQLTLQRKETTPVDFTRLLVMRVVYGLAKAMGFEEPISEVLNGALVPPGADDDDDFDDDDDDDIFSDY</sequence>
<name>A0AAU9U297_EUPED</name>
<gene>
    <name evidence="3" type="ORF">EEDITHA_LOCUS9267</name>
</gene>
<evidence type="ECO:0000256" key="1">
    <source>
        <dbReference type="SAM" id="MobiDB-lite"/>
    </source>
</evidence>
<keyword evidence="2" id="KW-0732">Signal</keyword>
<evidence type="ECO:0000256" key="2">
    <source>
        <dbReference type="SAM" id="SignalP"/>
    </source>
</evidence>
<accession>A0AAU9U297</accession>
<feature type="region of interest" description="Disordered" evidence="1">
    <location>
        <begin position="74"/>
        <end position="98"/>
    </location>
</feature>
<feature type="signal peptide" evidence="2">
    <location>
        <begin position="1"/>
        <end position="18"/>
    </location>
</feature>
<dbReference type="Proteomes" id="UP001153954">
    <property type="component" value="Unassembled WGS sequence"/>
</dbReference>
<keyword evidence="4" id="KW-1185">Reference proteome</keyword>
<evidence type="ECO:0000313" key="4">
    <source>
        <dbReference type="Proteomes" id="UP001153954"/>
    </source>
</evidence>
<evidence type="ECO:0000313" key="3">
    <source>
        <dbReference type="EMBL" id="CAH2093616.1"/>
    </source>
</evidence>
<organism evidence="3 4">
    <name type="scientific">Euphydryas editha</name>
    <name type="common">Edith's checkerspot</name>
    <dbReference type="NCBI Taxonomy" id="104508"/>
    <lineage>
        <taxon>Eukaryota</taxon>
        <taxon>Metazoa</taxon>
        <taxon>Ecdysozoa</taxon>
        <taxon>Arthropoda</taxon>
        <taxon>Hexapoda</taxon>
        <taxon>Insecta</taxon>
        <taxon>Pterygota</taxon>
        <taxon>Neoptera</taxon>
        <taxon>Endopterygota</taxon>
        <taxon>Lepidoptera</taxon>
        <taxon>Glossata</taxon>
        <taxon>Ditrysia</taxon>
        <taxon>Papilionoidea</taxon>
        <taxon>Nymphalidae</taxon>
        <taxon>Nymphalinae</taxon>
        <taxon>Euphydryas</taxon>
    </lineage>
</organism>
<dbReference type="EMBL" id="CAKOGL010000013">
    <property type="protein sequence ID" value="CAH2093616.1"/>
    <property type="molecule type" value="Genomic_DNA"/>
</dbReference>
<comment type="caution">
    <text evidence="3">The sequence shown here is derived from an EMBL/GenBank/DDBJ whole genome shotgun (WGS) entry which is preliminary data.</text>
</comment>
<protein>
    <submittedName>
        <fullName evidence="3">Uncharacterized protein</fullName>
    </submittedName>
</protein>
<proteinExistence type="predicted"/>